<accession>A0ABW6PV96</accession>
<dbReference type="EMBL" id="JBIAMX010000020">
    <property type="protein sequence ID" value="MFF0546354.1"/>
    <property type="molecule type" value="Genomic_DNA"/>
</dbReference>
<keyword evidence="2" id="KW-1185">Reference proteome</keyword>
<organism evidence="1 2">
    <name type="scientific">Nocardia thailandica</name>
    <dbReference type="NCBI Taxonomy" id="257275"/>
    <lineage>
        <taxon>Bacteria</taxon>
        <taxon>Bacillati</taxon>
        <taxon>Actinomycetota</taxon>
        <taxon>Actinomycetes</taxon>
        <taxon>Mycobacteriales</taxon>
        <taxon>Nocardiaceae</taxon>
        <taxon>Nocardia</taxon>
    </lineage>
</organism>
<sequence>MTEPTPALSAETIAGLLADTSPYLSCDDCFDRLDAYVERRLADPGHDDPALRVHLAGCGACAEEAAALRDLLIEDAR</sequence>
<gene>
    <name evidence="1" type="ORF">ACFYTF_26320</name>
</gene>
<dbReference type="Proteomes" id="UP001601444">
    <property type="component" value="Unassembled WGS sequence"/>
</dbReference>
<name>A0ABW6PV96_9NOCA</name>
<evidence type="ECO:0008006" key="3">
    <source>
        <dbReference type="Google" id="ProtNLM"/>
    </source>
</evidence>
<dbReference type="RefSeq" id="WP_387702719.1">
    <property type="nucleotide sequence ID" value="NZ_JBIAMX010000020.1"/>
</dbReference>
<evidence type="ECO:0000313" key="1">
    <source>
        <dbReference type="EMBL" id="MFF0546354.1"/>
    </source>
</evidence>
<protein>
    <recommendedName>
        <fullName evidence="3">Zinc-finger domain-containing protein</fullName>
    </recommendedName>
</protein>
<proteinExistence type="predicted"/>
<reference evidence="1 2" key="1">
    <citation type="submission" date="2024-10" db="EMBL/GenBank/DDBJ databases">
        <title>The Natural Products Discovery Center: Release of the First 8490 Sequenced Strains for Exploring Actinobacteria Biosynthetic Diversity.</title>
        <authorList>
            <person name="Kalkreuter E."/>
            <person name="Kautsar S.A."/>
            <person name="Yang D."/>
            <person name="Bader C.D."/>
            <person name="Teijaro C.N."/>
            <person name="Fluegel L."/>
            <person name="Davis C.M."/>
            <person name="Simpson J.R."/>
            <person name="Lauterbach L."/>
            <person name="Steele A.D."/>
            <person name="Gui C."/>
            <person name="Meng S."/>
            <person name="Li G."/>
            <person name="Viehrig K."/>
            <person name="Ye F."/>
            <person name="Su P."/>
            <person name="Kiefer A.F."/>
            <person name="Nichols A."/>
            <person name="Cepeda A.J."/>
            <person name="Yan W."/>
            <person name="Fan B."/>
            <person name="Jiang Y."/>
            <person name="Adhikari A."/>
            <person name="Zheng C.-J."/>
            <person name="Schuster L."/>
            <person name="Cowan T.M."/>
            <person name="Smanski M.J."/>
            <person name="Chevrette M.G."/>
            <person name="De Carvalho L.P.S."/>
            <person name="Shen B."/>
        </authorList>
    </citation>
    <scope>NUCLEOTIDE SEQUENCE [LARGE SCALE GENOMIC DNA]</scope>
    <source>
        <strain evidence="1 2">NPDC004045</strain>
    </source>
</reference>
<evidence type="ECO:0000313" key="2">
    <source>
        <dbReference type="Proteomes" id="UP001601444"/>
    </source>
</evidence>
<comment type="caution">
    <text evidence="1">The sequence shown here is derived from an EMBL/GenBank/DDBJ whole genome shotgun (WGS) entry which is preliminary data.</text>
</comment>